<gene>
    <name evidence="1" type="ORF">Pan161_31260</name>
</gene>
<reference evidence="1 2" key="1">
    <citation type="submission" date="2019-02" db="EMBL/GenBank/DDBJ databases">
        <title>Deep-cultivation of Planctomycetes and their phenomic and genomic characterization uncovers novel biology.</title>
        <authorList>
            <person name="Wiegand S."/>
            <person name="Jogler M."/>
            <person name="Boedeker C."/>
            <person name="Pinto D."/>
            <person name="Vollmers J."/>
            <person name="Rivas-Marin E."/>
            <person name="Kohn T."/>
            <person name="Peeters S.H."/>
            <person name="Heuer A."/>
            <person name="Rast P."/>
            <person name="Oberbeckmann S."/>
            <person name="Bunk B."/>
            <person name="Jeske O."/>
            <person name="Meyerdierks A."/>
            <person name="Storesund J.E."/>
            <person name="Kallscheuer N."/>
            <person name="Luecker S."/>
            <person name="Lage O.M."/>
            <person name="Pohl T."/>
            <person name="Merkel B.J."/>
            <person name="Hornburger P."/>
            <person name="Mueller R.-W."/>
            <person name="Bruemmer F."/>
            <person name="Labrenz M."/>
            <person name="Spormann A.M."/>
            <person name="Op den Camp H."/>
            <person name="Overmann J."/>
            <person name="Amann R."/>
            <person name="Jetten M.S.M."/>
            <person name="Mascher T."/>
            <person name="Medema M.H."/>
            <person name="Devos D.P."/>
            <person name="Kaster A.-K."/>
            <person name="Ovreas L."/>
            <person name="Rohde M."/>
            <person name="Galperin M.Y."/>
            <person name="Jogler C."/>
        </authorList>
    </citation>
    <scope>NUCLEOTIDE SEQUENCE [LARGE SCALE GENOMIC DNA]</scope>
    <source>
        <strain evidence="1 2">Pan161</strain>
    </source>
</reference>
<dbReference type="Proteomes" id="UP000316855">
    <property type="component" value="Chromosome"/>
</dbReference>
<dbReference type="AlphaFoldDB" id="A0A517VEN0"/>
<protein>
    <submittedName>
        <fullName evidence="1">Uncharacterized protein</fullName>
    </submittedName>
</protein>
<name>A0A517VEN0_9PLAN</name>
<organism evidence="1 2">
    <name type="scientific">Gimesia algae</name>
    <dbReference type="NCBI Taxonomy" id="2527971"/>
    <lineage>
        <taxon>Bacteria</taxon>
        <taxon>Pseudomonadati</taxon>
        <taxon>Planctomycetota</taxon>
        <taxon>Planctomycetia</taxon>
        <taxon>Planctomycetales</taxon>
        <taxon>Planctomycetaceae</taxon>
        <taxon>Gimesia</taxon>
    </lineage>
</organism>
<sequence>MHRERYSVAQLAELLGVSPVCVEAYVALVVLGSLKKQQVNDVLGVPTYVCDQALATLRKRNFITKGLLTYRTVPYTQLDRLTDRQRRAFGYIAGFRRKDNVHDGVGMMQYEGYEGIQRVYLEVLDEAIANDESILAFESGLDAESVGDEFMQAYIEKRIAAKVPAFVLSPNEEQDQAYKAHYEGNLTHVQLVDGLALEANVNVVGSLVMTYTLNPARGTIRRDQGEAETLKCVFWKLWEHEKRIAERDSR</sequence>
<dbReference type="KEGG" id="gax:Pan161_31260"/>
<keyword evidence="2" id="KW-1185">Reference proteome</keyword>
<dbReference type="OrthoDB" id="9895840at2"/>
<dbReference type="EMBL" id="CP036343">
    <property type="protein sequence ID" value="QDT91468.1"/>
    <property type="molecule type" value="Genomic_DNA"/>
</dbReference>
<evidence type="ECO:0000313" key="1">
    <source>
        <dbReference type="EMBL" id="QDT91468.1"/>
    </source>
</evidence>
<accession>A0A517VEN0</accession>
<evidence type="ECO:0000313" key="2">
    <source>
        <dbReference type="Proteomes" id="UP000316855"/>
    </source>
</evidence>
<proteinExistence type="predicted"/>
<dbReference type="RefSeq" id="WP_145228378.1">
    <property type="nucleotide sequence ID" value="NZ_CP036343.1"/>
</dbReference>